<dbReference type="InterPro" id="IPR036291">
    <property type="entry name" value="NAD(P)-bd_dom_sf"/>
</dbReference>
<organism evidence="1 2">
    <name type="scientific">Papaver somniferum</name>
    <name type="common">Opium poppy</name>
    <dbReference type="NCBI Taxonomy" id="3469"/>
    <lineage>
        <taxon>Eukaryota</taxon>
        <taxon>Viridiplantae</taxon>
        <taxon>Streptophyta</taxon>
        <taxon>Embryophyta</taxon>
        <taxon>Tracheophyta</taxon>
        <taxon>Spermatophyta</taxon>
        <taxon>Magnoliopsida</taxon>
        <taxon>Ranunculales</taxon>
        <taxon>Papaveraceae</taxon>
        <taxon>Papaveroideae</taxon>
        <taxon>Papaver</taxon>
    </lineage>
</organism>
<evidence type="ECO:0000313" key="1">
    <source>
        <dbReference type="EMBL" id="RZC62753.1"/>
    </source>
</evidence>
<dbReference type="EMBL" id="CM010719">
    <property type="protein sequence ID" value="RZC62753.1"/>
    <property type="molecule type" value="Genomic_DNA"/>
</dbReference>
<dbReference type="SUPFAM" id="SSF51735">
    <property type="entry name" value="NAD(P)-binding Rossmann-fold domains"/>
    <property type="match status" value="1"/>
</dbReference>
<proteinExistence type="predicted"/>
<gene>
    <name evidence="1" type="ORF">C5167_024517</name>
</gene>
<protein>
    <submittedName>
        <fullName evidence="1">Uncharacterized protein</fullName>
    </submittedName>
</protein>
<sequence>MTSLMEPQHLNDNEFEERVITRTPIRRIGEPSDVSPLVAFLAYLVLHMSLDKLSVLMVASQ</sequence>
<dbReference type="Gramene" id="RZC62753">
    <property type="protein sequence ID" value="RZC62753"/>
    <property type="gene ID" value="C5167_024517"/>
</dbReference>
<name>A0A4Y7JNT2_PAPSO</name>
<accession>A0A4Y7JNT2</accession>
<keyword evidence="2" id="KW-1185">Reference proteome</keyword>
<dbReference type="Proteomes" id="UP000316621">
    <property type="component" value="Chromosome 5"/>
</dbReference>
<reference evidence="1 2" key="1">
    <citation type="journal article" date="2018" name="Science">
        <title>The opium poppy genome and morphinan production.</title>
        <authorList>
            <person name="Guo L."/>
            <person name="Winzer T."/>
            <person name="Yang X."/>
            <person name="Li Y."/>
            <person name="Ning Z."/>
            <person name="He Z."/>
            <person name="Teodor R."/>
            <person name="Lu Y."/>
            <person name="Bowser T.A."/>
            <person name="Graham I.A."/>
            <person name="Ye K."/>
        </authorList>
    </citation>
    <scope>NUCLEOTIDE SEQUENCE [LARGE SCALE GENOMIC DNA]</scope>
    <source>
        <strain evidence="2">cv. HN1</strain>
        <tissue evidence="1">Leaves</tissue>
    </source>
</reference>
<evidence type="ECO:0000313" key="2">
    <source>
        <dbReference type="Proteomes" id="UP000316621"/>
    </source>
</evidence>
<dbReference type="AlphaFoldDB" id="A0A4Y7JNT2"/>